<evidence type="ECO:0000313" key="3">
    <source>
        <dbReference type="Proteomes" id="UP000886998"/>
    </source>
</evidence>
<accession>A0A8X6XP72</accession>
<sequence>MLNVDPDVVAQPVTVGEEKGLSRYSFKVPLSAIDEMYEEREQTPVNVIKDQAKGDINPVNLSKETLDLEDDEIEEEKSNLSKRKLSKLSRMTVAELQQKVNVKASSTCRPPPKKNNTLMYDIAHRRKNNPHSGWALIIHNVSLLLNFLVVNVVYAYVLTLIFI</sequence>
<comment type="caution">
    <text evidence="2">The sequence shown here is derived from an EMBL/GenBank/DDBJ whole genome shotgun (WGS) entry which is preliminary data.</text>
</comment>
<keyword evidence="1" id="KW-0472">Membrane</keyword>
<protein>
    <submittedName>
        <fullName evidence="2">Uncharacterized protein</fullName>
    </submittedName>
</protein>
<keyword evidence="1" id="KW-1133">Transmembrane helix</keyword>
<proteinExistence type="predicted"/>
<feature type="transmembrane region" description="Helical" evidence="1">
    <location>
        <begin position="134"/>
        <end position="157"/>
    </location>
</feature>
<name>A0A8X6XP72_9ARAC</name>
<evidence type="ECO:0000313" key="2">
    <source>
        <dbReference type="EMBL" id="GFY55151.1"/>
    </source>
</evidence>
<dbReference type="AlphaFoldDB" id="A0A8X6XP72"/>
<dbReference type="EMBL" id="BMAV01010222">
    <property type="protein sequence ID" value="GFY55151.1"/>
    <property type="molecule type" value="Genomic_DNA"/>
</dbReference>
<organism evidence="2 3">
    <name type="scientific">Trichonephila inaurata madagascariensis</name>
    <dbReference type="NCBI Taxonomy" id="2747483"/>
    <lineage>
        <taxon>Eukaryota</taxon>
        <taxon>Metazoa</taxon>
        <taxon>Ecdysozoa</taxon>
        <taxon>Arthropoda</taxon>
        <taxon>Chelicerata</taxon>
        <taxon>Arachnida</taxon>
        <taxon>Araneae</taxon>
        <taxon>Araneomorphae</taxon>
        <taxon>Entelegynae</taxon>
        <taxon>Araneoidea</taxon>
        <taxon>Nephilidae</taxon>
        <taxon>Trichonephila</taxon>
        <taxon>Trichonephila inaurata</taxon>
    </lineage>
</organism>
<evidence type="ECO:0000256" key="1">
    <source>
        <dbReference type="SAM" id="Phobius"/>
    </source>
</evidence>
<dbReference type="Proteomes" id="UP000886998">
    <property type="component" value="Unassembled WGS sequence"/>
</dbReference>
<keyword evidence="3" id="KW-1185">Reference proteome</keyword>
<gene>
    <name evidence="2" type="ORF">TNIN_89881</name>
</gene>
<keyword evidence="1" id="KW-0812">Transmembrane</keyword>
<reference evidence="2" key="1">
    <citation type="submission" date="2020-08" db="EMBL/GenBank/DDBJ databases">
        <title>Multicomponent nature underlies the extraordinary mechanical properties of spider dragline silk.</title>
        <authorList>
            <person name="Kono N."/>
            <person name="Nakamura H."/>
            <person name="Mori M."/>
            <person name="Yoshida Y."/>
            <person name="Ohtoshi R."/>
            <person name="Malay A.D."/>
            <person name="Moran D.A.P."/>
            <person name="Tomita M."/>
            <person name="Numata K."/>
            <person name="Arakawa K."/>
        </authorList>
    </citation>
    <scope>NUCLEOTIDE SEQUENCE</scope>
</reference>